<dbReference type="EMBL" id="UINC01016397">
    <property type="protein sequence ID" value="SVA68296.1"/>
    <property type="molecule type" value="Genomic_DNA"/>
</dbReference>
<gene>
    <name evidence="1" type="ORF">METZ01_LOCUS121150</name>
</gene>
<dbReference type="AlphaFoldDB" id="A0A381XU18"/>
<feature type="non-terminal residue" evidence="1">
    <location>
        <position position="87"/>
    </location>
</feature>
<sequence>MTDSKTDKTSSWKNWIIKKLLSSESTKEEILNFIASESEEKKNLEDSNDNNEKNLIKNIFKLSKISVEDVMVPRGGIISVEKNQSYS</sequence>
<reference evidence="1" key="1">
    <citation type="submission" date="2018-05" db="EMBL/GenBank/DDBJ databases">
        <authorList>
            <person name="Lanie J.A."/>
            <person name="Ng W.-L."/>
            <person name="Kazmierczak K.M."/>
            <person name="Andrzejewski T.M."/>
            <person name="Davidsen T.M."/>
            <person name="Wayne K.J."/>
            <person name="Tettelin H."/>
            <person name="Glass J.I."/>
            <person name="Rusch D."/>
            <person name="Podicherti R."/>
            <person name="Tsui H.-C.T."/>
            <person name="Winkler M.E."/>
        </authorList>
    </citation>
    <scope>NUCLEOTIDE SEQUENCE</scope>
</reference>
<name>A0A381XU18_9ZZZZ</name>
<dbReference type="InterPro" id="IPR046342">
    <property type="entry name" value="CBS_dom_sf"/>
</dbReference>
<proteinExistence type="predicted"/>
<evidence type="ECO:0000313" key="1">
    <source>
        <dbReference type="EMBL" id="SVA68296.1"/>
    </source>
</evidence>
<protein>
    <submittedName>
        <fullName evidence="1">Uncharacterized protein</fullName>
    </submittedName>
</protein>
<accession>A0A381XU18</accession>
<dbReference type="Gene3D" id="3.10.580.10">
    <property type="entry name" value="CBS-domain"/>
    <property type="match status" value="1"/>
</dbReference>
<organism evidence="1">
    <name type="scientific">marine metagenome</name>
    <dbReference type="NCBI Taxonomy" id="408172"/>
    <lineage>
        <taxon>unclassified sequences</taxon>
        <taxon>metagenomes</taxon>
        <taxon>ecological metagenomes</taxon>
    </lineage>
</organism>